<keyword evidence="3" id="KW-1015">Disulfide bond</keyword>
<dbReference type="PANTHER" id="PTHR30111">
    <property type="entry name" value="33 KDA CHAPERONIN"/>
    <property type="match status" value="1"/>
</dbReference>
<protein>
    <submittedName>
        <fullName evidence="6">33 kDa chaperonin</fullName>
    </submittedName>
</protein>
<dbReference type="Gene3D" id="3.90.1280.10">
    <property type="entry name" value="HSP33 redox switch-like"/>
    <property type="match status" value="1"/>
</dbReference>
<dbReference type="GO" id="GO:0044183">
    <property type="term" value="F:protein folding chaperone"/>
    <property type="evidence" value="ECO:0007669"/>
    <property type="project" value="TreeGrafter"/>
</dbReference>
<dbReference type="SUPFAM" id="SSF118352">
    <property type="entry name" value="HSP33 redox switch-like"/>
    <property type="match status" value="1"/>
</dbReference>
<dbReference type="EMBL" id="AP021881">
    <property type="protein sequence ID" value="BBP00998.1"/>
    <property type="molecule type" value="Genomic_DNA"/>
</dbReference>
<gene>
    <name evidence="6" type="ORF">SFSGTM_17060</name>
</gene>
<reference evidence="7" key="1">
    <citation type="submission" date="2019-11" db="EMBL/GenBank/DDBJ databases">
        <title>Isolation and characterization of a novel species in the genus Sulfuriferula.</title>
        <authorList>
            <person name="Mochizuki J."/>
            <person name="Kojima H."/>
            <person name="Fukui M."/>
        </authorList>
    </citation>
    <scope>NUCLEOTIDE SEQUENCE [LARGE SCALE GENOMIC DNA]</scope>
    <source>
        <strain evidence="7">SGTM</strain>
    </source>
</reference>
<name>A0A809S2T9_9PROT</name>
<dbReference type="InterPro" id="IPR016153">
    <property type="entry name" value="Heat_shock_Hsp33_N"/>
</dbReference>
<keyword evidence="2" id="KW-0862">Zinc</keyword>
<keyword evidence="1" id="KW-0963">Cytoplasm</keyword>
<keyword evidence="5" id="KW-0676">Redox-active center</keyword>
<evidence type="ECO:0000256" key="3">
    <source>
        <dbReference type="ARBA" id="ARBA00023157"/>
    </source>
</evidence>
<dbReference type="GO" id="GO:0051082">
    <property type="term" value="F:unfolded protein binding"/>
    <property type="evidence" value="ECO:0007669"/>
    <property type="project" value="InterPro"/>
</dbReference>
<evidence type="ECO:0000256" key="2">
    <source>
        <dbReference type="ARBA" id="ARBA00022833"/>
    </source>
</evidence>
<dbReference type="PANTHER" id="PTHR30111:SF1">
    <property type="entry name" value="33 KDA CHAPERONIN"/>
    <property type="match status" value="1"/>
</dbReference>
<dbReference type="SUPFAM" id="SSF64397">
    <property type="entry name" value="Hsp33 domain"/>
    <property type="match status" value="1"/>
</dbReference>
<sequence length="290" mass="32339">MTTDCLTRFMFEQAAVRGEIVSLDKTWQEVLKHADYPPALQNLLGEFMAAAALLIATLKFEGSMILQMQGEGAIQLLVVEATSAHTLRATAKWTGDLTHGNFADLLGEGRLLITLDPESSDKQAYQGIVPLQGDNVAAALMHYMAQSEQIDTHIVLAADDECAAGILIQKLPDLPDADPDAWNRASHLVATVKPDELLELSAHMILQRLFHEEDIRVYEAEALQFDCTCSRTRVADMLKMLGREEVESVLEEQGKIEVQCEFCNRHYRFDPIDAAQLWLPHVVTTDVTRH</sequence>
<accession>A0A809S2T9</accession>
<dbReference type="Gene3D" id="3.55.30.10">
    <property type="entry name" value="Hsp33 domain"/>
    <property type="match status" value="1"/>
</dbReference>
<dbReference type="Proteomes" id="UP000463939">
    <property type="component" value="Chromosome"/>
</dbReference>
<evidence type="ECO:0000313" key="6">
    <source>
        <dbReference type="EMBL" id="BBP00998.1"/>
    </source>
</evidence>
<dbReference type="AlphaFoldDB" id="A0A809S2T9"/>
<dbReference type="Pfam" id="PF01430">
    <property type="entry name" value="HSP33"/>
    <property type="match status" value="1"/>
</dbReference>
<evidence type="ECO:0000256" key="5">
    <source>
        <dbReference type="ARBA" id="ARBA00023284"/>
    </source>
</evidence>
<dbReference type="GO" id="GO:0005737">
    <property type="term" value="C:cytoplasm"/>
    <property type="evidence" value="ECO:0007669"/>
    <property type="project" value="InterPro"/>
</dbReference>
<dbReference type="CDD" id="cd00498">
    <property type="entry name" value="Hsp33"/>
    <property type="match status" value="1"/>
</dbReference>
<dbReference type="NCBIfam" id="NF001033">
    <property type="entry name" value="PRK00114.1"/>
    <property type="match status" value="1"/>
</dbReference>
<dbReference type="InterPro" id="IPR000397">
    <property type="entry name" value="Heat_shock_Hsp33"/>
</dbReference>
<dbReference type="PIRSF" id="PIRSF005261">
    <property type="entry name" value="Heat_shock_Hsp33"/>
    <property type="match status" value="1"/>
</dbReference>
<proteinExistence type="predicted"/>
<keyword evidence="4" id="KW-0143">Chaperone</keyword>
<keyword evidence="7" id="KW-1185">Reference proteome</keyword>
<dbReference type="GO" id="GO:0042026">
    <property type="term" value="P:protein refolding"/>
    <property type="evidence" value="ECO:0007669"/>
    <property type="project" value="TreeGrafter"/>
</dbReference>
<evidence type="ECO:0000256" key="1">
    <source>
        <dbReference type="ARBA" id="ARBA00022490"/>
    </source>
</evidence>
<evidence type="ECO:0000256" key="4">
    <source>
        <dbReference type="ARBA" id="ARBA00023186"/>
    </source>
</evidence>
<dbReference type="InterPro" id="IPR016154">
    <property type="entry name" value="Heat_shock_Hsp33_C"/>
</dbReference>
<evidence type="ECO:0000313" key="7">
    <source>
        <dbReference type="Proteomes" id="UP000463939"/>
    </source>
</evidence>
<dbReference type="KEGG" id="sniv:SFSGTM_17060"/>
<dbReference type="InterPro" id="IPR023212">
    <property type="entry name" value="Hsp33_helix_hairpin_bin_dom_sf"/>
</dbReference>
<organism evidence="6 7">
    <name type="scientific">Sulfuriferula nivalis</name>
    <dbReference type="NCBI Taxonomy" id="2675298"/>
    <lineage>
        <taxon>Bacteria</taxon>
        <taxon>Pseudomonadati</taxon>
        <taxon>Pseudomonadota</taxon>
        <taxon>Betaproteobacteria</taxon>
        <taxon>Nitrosomonadales</taxon>
        <taxon>Sulfuricellaceae</taxon>
        <taxon>Sulfuriferula</taxon>
    </lineage>
</organism>
<dbReference type="Gene3D" id="1.10.287.480">
    <property type="entry name" value="helix hairpin bin"/>
    <property type="match status" value="1"/>
</dbReference>